<dbReference type="EMBL" id="LT158599">
    <property type="protein sequence ID" value="CVK34377.1"/>
    <property type="molecule type" value="Genomic_DNA"/>
</dbReference>
<dbReference type="GeneID" id="27138633"/>
<evidence type="ECO:0000313" key="3">
    <source>
        <dbReference type="EMBL" id="CVK34377.1"/>
    </source>
</evidence>
<evidence type="ECO:0000256" key="1">
    <source>
        <dbReference type="ARBA" id="ARBA00023002"/>
    </source>
</evidence>
<evidence type="ECO:0000313" key="4">
    <source>
        <dbReference type="Proteomes" id="UP000069850"/>
    </source>
</evidence>
<dbReference type="SUPFAM" id="SSF51679">
    <property type="entry name" value="Bacterial luciferase-like"/>
    <property type="match status" value="1"/>
</dbReference>
<keyword evidence="1 3" id="KW-0560">Oxidoreductase</keyword>
<dbReference type="EC" id="1.1.99.-" evidence="3"/>
<dbReference type="Pfam" id="PF00296">
    <property type="entry name" value="Bac_luciferase"/>
    <property type="match status" value="1"/>
</dbReference>
<dbReference type="CDD" id="cd01097">
    <property type="entry name" value="Tetrahydromethanopterin_reductase"/>
    <property type="match status" value="1"/>
</dbReference>
<protein>
    <submittedName>
        <fullName evidence="3">Luciferase family protein</fullName>
        <ecNumber evidence="3">1.1.99.-</ecNumber>
    </submittedName>
</protein>
<dbReference type="Gene3D" id="3.20.20.30">
    <property type="entry name" value="Luciferase-like domain"/>
    <property type="match status" value="1"/>
</dbReference>
<dbReference type="AlphaFoldDB" id="A0A0X8XXY2"/>
<feature type="domain" description="Luciferase-like" evidence="2">
    <location>
        <begin position="14"/>
        <end position="304"/>
    </location>
</feature>
<gene>
    <name evidence="3" type="primary">fgd</name>
    <name evidence="3" type="ORF">MMAB1_3164</name>
</gene>
<reference evidence="3 4" key="1">
    <citation type="submission" date="2016-01" db="EMBL/GenBank/DDBJ databases">
        <authorList>
            <person name="Manzoor S."/>
        </authorList>
    </citation>
    <scope>NUCLEOTIDE SEQUENCE [LARGE SCALE GENOMIC DNA]</scope>
    <source>
        <strain evidence="3">Methanoculleus sp MAB1</strain>
    </source>
</reference>
<dbReference type="PANTHER" id="PTHR43244">
    <property type="match status" value="1"/>
</dbReference>
<dbReference type="NCBIfam" id="TIGR03557">
    <property type="entry name" value="F420_G6P_family"/>
    <property type="match status" value="1"/>
</dbReference>
<dbReference type="InterPro" id="IPR036661">
    <property type="entry name" value="Luciferase-like_sf"/>
</dbReference>
<evidence type="ECO:0000259" key="2">
    <source>
        <dbReference type="Pfam" id="PF00296"/>
    </source>
</evidence>
<name>A0A0X8XXY2_9EURY</name>
<dbReference type="Proteomes" id="UP000069850">
    <property type="component" value="Chromosome 1"/>
</dbReference>
<organism evidence="3 4">
    <name type="scientific">Methanoculleus bourgensis</name>
    <dbReference type="NCBI Taxonomy" id="83986"/>
    <lineage>
        <taxon>Archaea</taxon>
        <taxon>Methanobacteriati</taxon>
        <taxon>Methanobacteriota</taxon>
        <taxon>Stenosarchaea group</taxon>
        <taxon>Methanomicrobia</taxon>
        <taxon>Methanomicrobiales</taxon>
        <taxon>Methanomicrobiaceae</taxon>
        <taxon>Methanoculleus</taxon>
    </lineage>
</organism>
<accession>A0A0X8XXY2</accession>
<dbReference type="InterPro" id="IPR050564">
    <property type="entry name" value="F420-G6PD/mer"/>
</dbReference>
<dbReference type="InterPro" id="IPR011251">
    <property type="entry name" value="Luciferase-like_dom"/>
</dbReference>
<dbReference type="InterPro" id="IPR019945">
    <property type="entry name" value="F420_G6P_DH-rel"/>
</dbReference>
<dbReference type="PANTHER" id="PTHR43244:SF1">
    <property type="entry name" value="5,10-METHYLENETETRAHYDROMETHANOPTERIN REDUCTASE"/>
    <property type="match status" value="1"/>
</dbReference>
<dbReference type="OrthoDB" id="7684at2157"/>
<dbReference type="KEGG" id="mema:MMAB1_3164"/>
<sequence>MKTQIGYFASLEQYRPMDALEQTIRAEKVGFDSVWADDHFHPWYHDNAQSAQAWAWMGAALQATKKVFISTCITCPIMRYNPAIVAQTFATLRQMYPGRVGVAVGAGEAMNEVPVTGEWPSVPVRQDMTVEAIKVMRMLWESDKPVTFKGDYFTLDKAFLYTKPDDEVPLYFSGMGPKGAKLAGMYGDHLMTVAAAPSTLKNVTIPKFEEGAREAGKDPSKMEHAMLIWYSVDPDYDKAVEGNRFWAGCLVPSMFKYKVYDPKEVQLHANLVHCDTIKENYMCATDAEEMIKEIERFKEAGINHFCLGNSSPDVNFGIDIFKEVIPAVRD</sequence>
<dbReference type="GO" id="GO:0016705">
    <property type="term" value="F:oxidoreductase activity, acting on paired donors, with incorporation or reduction of molecular oxygen"/>
    <property type="evidence" value="ECO:0007669"/>
    <property type="project" value="InterPro"/>
</dbReference>
<proteinExistence type="predicted"/>
<dbReference type="RefSeq" id="WP_062265808.1">
    <property type="nucleotide sequence ID" value="NZ_LT158599.1"/>
</dbReference>